<keyword evidence="2" id="KW-0560">Oxidoreductase</keyword>
<keyword evidence="3" id="KW-0520">NAD</keyword>
<dbReference type="CDD" id="cd08551">
    <property type="entry name" value="Fe-ADH"/>
    <property type="match status" value="1"/>
</dbReference>
<gene>
    <name evidence="6" type="ORF">C4B60_12580</name>
</gene>
<sequence length="396" mass="42017">MLTSKKFRYHIPTIIEFGNGYANKLHEFVSELGGSNVLVVGDPGVLKAGIVERLEKPLRNAGIPFTTFTEVGMEATIESVGEGVSKAVEAGCDIIVGVGGGSALDTAKSIGLLLTNGGDIRDYIGLDRVPSPGVPVIAVPTTAGTGSEITRFAVLSDKKAQAKLSIGSMYICPDLALCDPELTISLPPSITAATGMDALTHALESYVNKVTQPFSEGLSIQSMKLVAKSLRLAVIQGENADARSDLMTASTLAAMAFNSTRLGLAHALAIPLGANFNIPHGVVNAILLPEVMAFNLIGNQEKFIEIAKIFGEKVDQLSDREAALKAVEAIRLLKEDIGITQTLSDFGVEERHLDQIVKEAMESGNVPVNPVKPTEEDLKNICRMVMTPEVPNKVLT</sequence>
<evidence type="ECO:0000256" key="3">
    <source>
        <dbReference type="ARBA" id="ARBA00023027"/>
    </source>
</evidence>
<dbReference type="SUPFAM" id="SSF56796">
    <property type="entry name" value="Dehydroquinate synthase-like"/>
    <property type="match status" value="1"/>
</dbReference>
<dbReference type="Gene3D" id="1.20.1090.10">
    <property type="entry name" value="Dehydroquinate synthase-like - alpha domain"/>
    <property type="match status" value="1"/>
</dbReference>
<dbReference type="Pfam" id="PF00465">
    <property type="entry name" value="Fe-ADH"/>
    <property type="match status" value="1"/>
</dbReference>
<dbReference type="Pfam" id="PF25137">
    <property type="entry name" value="ADH_Fe_C"/>
    <property type="match status" value="1"/>
</dbReference>
<comment type="caution">
    <text evidence="6">The sequence shown here is derived from an EMBL/GenBank/DDBJ whole genome shotgun (WGS) entry which is preliminary data.</text>
</comment>
<dbReference type="InterPro" id="IPR018211">
    <property type="entry name" value="ADH_Fe_CS"/>
</dbReference>
<evidence type="ECO:0000259" key="5">
    <source>
        <dbReference type="Pfam" id="PF25137"/>
    </source>
</evidence>
<dbReference type="Gene3D" id="3.40.50.1970">
    <property type="match status" value="1"/>
</dbReference>
<dbReference type="GO" id="GO:0046872">
    <property type="term" value="F:metal ion binding"/>
    <property type="evidence" value="ECO:0007669"/>
    <property type="project" value="InterPro"/>
</dbReference>
<protein>
    <submittedName>
        <fullName evidence="6">Alcohol dehydrogenase</fullName>
    </submittedName>
</protein>
<dbReference type="FunFam" id="3.40.50.1970:FF:000003">
    <property type="entry name" value="Alcohol dehydrogenase, iron-containing"/>
    <property type="match status" value="1"/>
</dbReference>
<proteinExistence type="inferred from homology"/>
<evidence type="ECO:0000313" key="7">
    <source>
        <dbReference type="Proteomes" id="UP000239047"/>
    </source>
</evidence>
<keyword evidence="7" id="KW-1185">Reference proteome</keyword>
<feature type="domain" description="Fe-containing alcohol dehydrogenase-like C-terminal" evidence="5">
    <location>
        <begin position="191"/>
        <end position="383"/>
    </location>
</feature>
<dbReference type="PANTHER" id="PTHR11496">
    <property type="entry name" value="ALCOHOL DEHYDROGENASE"/>
    <property type="match status" value="1"/>
</dbReference>
<dbReference type="EMBL" id="PREZ01000004">
    <property type="protein sequence ID" value="PPA70404.1"/>
    <property type="molecule type" value="Genomic_DNA"/>
</dbReference>
<dbReference type="AlphaFoldDB" id="A0A2S5GBW3"/>
<dbReference type="GO" id="GO:0004022">
    <property type="term" value="F:alcohol dehydrogenase (NAD+) activity"/>
    <property type="evidence" value="ECO:0007669"/>
    <property type="project" value="TreeGrafter"/>
</dbReference>
<dbReference type="InterPro" id="IPR039697">
    <property type="entry name" value="Alcohol_dehydrogenase_Fe"/>
</dbReference>
<organism evidence="6 7">
    <name type="scientific">Jeotgalibacillus proteolyticus</name>
    <dbReference type="NCBI Taxonomy" id="2082395"/>
    <lineage>
        <taxon>Bacteria</taxon>
        <taxon>Bacillati</taxon>
        <taxon>Bacillota</taxon>
        <taxon>Bacilli</taxon>
        <taxon>Bacillales</taxon>
        <taxon>Caryophanaceae</taxon>
        <taxon>Jeotgalibacillus</taxon>
    </lineage>
</organism>
<dbReference type="RefSeq" id="WP_104058354.1">
    <property type="nucleotide sequence ID" value="NZ_PREZ01000004.1"/>
</dbReference>
<accession>A0A2S5GBW3</accession>
<evidence type="ECO:0000256" key="2">
    <source>
        <dbReference type="ARBA" id="ARBA00023002"/>
    </source>
</evidence>
<comment type="similarity">
    <text evidence="1">Belongs to the iron-containing alcohol dehydrogenase family.</text>
</comment>
<feature type="domain" description="Alcohol dehydrogenase iron-type/glycerol dehydrogenase GldA" evidence="4">
    <location>
        <begin position="12"/>
        <end position="180"/>
    </location>
</feature>
<dbReference type="PANTHER" id="PTHR11496:SF102">
    <property type="entry name" value="ALCOHOL DEHYDROGENASE 4"/>
    <property type="match status" value="1"/>
</dbReference>
<evidence type="ECO:0000256" key="1">
    <source>
        <dbReference type="ARBA" id="ARBA00007358"/>
    </source>
</evidence>
<evidence type="ECO:0000259" key="4">
    <source>
        <dbReference type="Pfam" id="PF00465"/>
    </source>
</evidence>
<dbReference type="PROSITE" id="PS00913">
    <property type="entry name" value="ADH_IRON_1"/>
    <property type="match status" value="1"/>
</dbReference>
<evidence type="ECO:0000313" key="6">
    <source>
        <dbReference type="EMBL" id="PPA70404.1"/>
    </source>
</evidence>
<dbReference type="Proteomes" id="UP000239047">
    <property type="component" value="Unassembled WGS sequence"/>
</dbReference>
<dbReference type="InterPro" id="IPR001670">
    <property type="entry name" value="ADH_Fe/GldA"/>
</dbReference>
<reference evidence="6 7" key="1">
    <citation type="submission" date="2018-02" db="EMBL/GenBank/DDBJ databases">
        <title>Jeotgalibacillus proteolyticum sp. nov. a protease producing bacterium isolated from ocean sediments of Laizhou Bay.</title>
        <authorList>
            <person name="Li Y."/>
        </authorList>
    </citation>
    <scope>NUCLEOTIDE SEQUENCE [LARGE SCALE GENOMIC DNA]</scope>
    <source>
        <strain evidence="6 7">22-7</strain>
    </source>
</reference>
<dbReference type="OrthoDB" id="9815791at2"/>
<dbReference type="FunFam" id="1.20.1090.10:FF:000001">
    <property type="entry name" value="Aldehyde-alcohol dehydrogenase"/>
    <property type="match status" value="1"/>
</dbReference>
<dbReference type="InterPro" id="IPR056798">
    <property type="entry name" value="ADH_Fe_C"/>
</dbReference>
<name>A0A2S5GBW3_9BACL</name>